<dbReference type="InterPro" id="IPR027417">
    <property type="entry name" value="P-loop_NTPase"/>
</dbReference>
<keyword evidence="1" id="KW-0813">Transport</keyword>
<evidence type="ECO:0000259" key="4">
    <source>
        <dbReference type="PROSITE" id="PS50893"/>
    </source>
</evidence>
<evidence type="ECO:0000256" key="1">
    <source>
        <dbReference type="ARBA" id="ARBA00022448"/>
    </source>
</evidence>
<reference evidence="5 6" key="1">
    <citation type="submission" date="2018-08" db="EMBL/GenBank/DDBJ databases">
        <title>A genome reference for cultivated species of the human gut microbiota.</title>
        <authorList>
            <person name="Zou Y."/>
            <person name="Xue W."/>
            <person name="Luo G."/>
        </authorList>
    </citation>
    <scope>NUCLEOTIDE SEQUENCE [LARGE SCALE GENOMIC DNA]</scope>
    <source>
        <strain evidence="5 6">AF37-2AT</strain>
    </source>
</reference>
<keyword evidence="2" id="KW-0547">Nucleotide-binding</keyword>
<dbReference type="GO" id="GO:0005524">
    <property type="term" value="F:ATP binding"/>
    <property type="evidence" value="ECO:0007669"/>
    <property type="project" value="UniProtKB-KW"/>
</dbReference>
<evidence type="ECO:0000256" key="3">
    <source>
        <dbReference type="ARBA" id="ARBA00022840"/>
    </source>
</evidence>
<gene>
    <name evidence="5" type="ORF">DW016_06860</name>
</gene>
<dbReference type="InterPro" id="IPR051782">
    <property type="entry name" value="ABC_Transporter_VariousFunc"/>
</dbReference>
<accession>A0A3E3K2Y5</accession>
<dbReference type="AlphaFoldDB" id="A0A3E3K2Y5"/>
<dbReference type="OrthoDB" id="9804819at2"/>
<dbReference type="EMBL" id="QVLX01000003">
    <property type="protein sequence ID" value="RGE87829.1"/>
    <property type="molecule type" value="Genomic_DNA"/>
</dbReference>
<dbReference type="SUPFAM" id="SSF52540">
    <property type="entry name" value="P-loop containing nucleoside triphosphate hydrolases"/>
    <property type="match status" value="1"/>
</dbReference>
<evidence type="ECO:0000313" key="5">
    <source>
        <dbReference type="EMBL" id="RGE87829.1"/>
    </source>
</evidence>
<dbReference type="Proteomes" id="UP000261080">
    <property type="component" value="Unassembled WGS sequence"/>
</dbReference>
<dbReference type="PROSITE" id="PS50893">
    <property type="entry name" value="ABC_TRANSPORTER_2"/>
    <property type="match status" value="1"/>
</dbReference>
<keyword evidence="6" id="KW-1185">Reference proteome</keyword>
<evidence type="ECO:0000256" key="2">
    <source>
        <dbReference type="ARBA" id="ARBA00022741"/>
    </source>
</evidence>
<dbReference type="PANTHER" id="PTHR42939:SF3">
    <property type="entry name" value="ABC TRANSPORTER ATP-BINDING COMPONENT"/>
    <property type="match status" value="1"/>
</dbReference>
<protein>
    <submittedName>
        <fullName evidence="5">ABC transporter ATP-binding protein</fullName>
    </submittedName>
</protein>
<proteinExistence type="predicted"/>
<dbReference type="SMART" id="SM00382">
    <property type="entry name" value="AAA"/>
    <property type="match status" value="1"/>
</dbReference>
<dbReference type="InterPro" id="IPR003439">
    <property type="entry name" value="ABC_transporter-like_ATP-bd"/>
</dbReference>
<organism evidence="5 6">
    <name type="scientific">Sellimonas intestinalis</name>
    <dbReference type="NCBI Taxonomy" id="1653434"/>
    <lineage>
        <taxon>Bacteria</taxon>
        <taxon>Bacillati</taxon>
        <taxon>Bacillota</taxon>
        <taxon>Clostridia</taxon>
        <taxon>Lachnospirales</taxon>
        <taxon>Lachnospiraceae</taxon>
        <taxon>Sellimonas</taxon>
    </lineage>
</organism>
<dbReference type="InterPro" id="IPR003593">
    <property type="entry name" value="AAA+_ATPase"/>
</dbReference>
<keyword evidence="3 5" id="KW-0067">ATP-binding</keyword>
<dbReference type="GO" id="GO:0016887">
    <property type="term" value="F:ATP hydrolysis activity"/>
    <property type="evidence" value="ECO:0007669"/>
    <property type="project" value="InterPro"/>
</dbReference>
<comment type="caution">
    <text evidence="5">The sequence shown here is derived from an EMBL/GenBank/DDBJ whole genome shotgun (WGS) entry which is preliminary data.</text>
</comment>
<name>A0A3E3K2Y5_9FIRM</name>
<dbReference type="Pfam" id="PF00005">
    <property type="entry name" value="ABC_tran"/>
    <property type="match status" value="1"/>
</dbReference>
<dbReference type="Gene3D" id="3.40.50.300">
    <property type="entry name" value="P-loop containing nucleotide triphosphate hydrolases"/>
    <property type="match status" value="1"/>
</dbReference>
<feature type="domain" description="ABC transporter" evidence="4">
    <location>
        <begin position="5"/>
        <end position="230"/>
    </location>
</feature>
<dbReference type="PANTHER" id="PTHR42939">
    <property type="entry name" value="ABC TRANSPORTER ATP-BINDING PROTEIN ALBC-RELATED"/>
    <property type="match status" value="1"/>
</dbReference>
<dbReference type="CDD" id="cd03230">
    <property type="entry name" value="ABC_DR_subfamily_A"/>
    <property type="match status" value="1"/>
</dbReference>
<dbReference type="RefSeq" id="WP_024731729.1">
    <property type="nucleotide sequence ID" value="NZ_CALBAT010000027.1"/>
</dbReference>
<sequence>MTHALVIENLTKRYKDFTLDKISFTLPQGTILGIIGENGSGKSTLINTMLGIIPSDYSRLDILGRDLKTKPNEIKSDLAVIFDDAGYDEYFTPLQIGRFLSYVYPNWNMNMFRSYLHRFGLPAKKRLKTFSRGMRTKLEFAIAFSHDPKFLIMDEATNGLDPIFRDEILELLREFSEEENHTVLIASHITSDLDKIADYVAFLHQGKLLFFQPYDKLQNEYGILTCKNSFLCNLNPADVVFYRKEEYNCRVLVKNRFALAKIFQDMEILPATLEDLMLFYTKGEKLK</sequence>
<evidence type="ECO:0000313" key="6">
    <source>
        <dbReference type="Proteomes" id="UP000261080"/>
    </source>
</evidence>